<keyword evidence="5 8" id="KW-0457">Lysine biosynthesis</keyword>
<feature type="active site" description="Proton donor" evidence="8">
    <location>
        <position position="91"/>
    </location>
</feature>
<dbReference type="HAMAP" id="MF_00197">
    <property type="entry name" value="DAP_epimerase"/>
    <property type="match status" value="1"/>
</dbReference>
<comment type="caution">
    <text evidence="8">Lacks conserved residue(s) required for the propagation of feature annotation.</text>
</comment>
<dbReference type="InterPro" id="IPR018510">
    <property type="entry name" value="DAP_epimerase_AS"/>
</dbReference>
<evidence type="ECO:0000256" key="6">
    <source>
        <dbReference type="ARBA" id="ARBA00023235"/>
    </source>
</evidence>
<feature type="binding site" evidence="8">
    <location>
        <begin position="254"/>
        <end position="255"/>
    </location>
    <ligand>
        <name>substrate</name>
    </ligand>
</feature>
<keyword evidence="11" id="KW-1185">Reference proteome</keyword>
<dbReference type="NCBIfam" id="TIGR00652">
    <property type="entry name" value="DapF"/>
    <property type="match status" value="1"/>
</dbReference>
<dbReference type="PANTHER" id="PTHR31689:SF0">
    <property type="entry name" value="DIAMINOPIMELATE EPIMERASE"/>
    <property type="match status" value="1"/>
</dbReference>
<evidence type="ECO:0000313" key="10">
    <source>
        <dbReference type="EMBL" id="KJY51652.1"/>
    </source>
</evidence>
<dbReference type="PANTHER" id="PTHR31689">
    <property type="entry name" value="DIAMINOPIMELATE EPIMERASE, CHLOROPLASTIC"/>
    <property type="match status" value="1"/>
</dbReference>
<comment type="caution">
    <text evidence="10">The sequence shown here is derived from an EMBL/GenBank/DDBJ whole genome shotgun (WGS) entry which is preliminary data.</text>
</comment>
<proteinExistence type="inferred from homology"/>
<comment type="similarity">
    <text evidence="2 8">Belongs to the diaminopimelate epimerase family.</text>
</comment>
<dbReference type="RefSeq" id="WP_045935146.1">
    <property type="nucleotide sequence ID" value="NZ_KQ033885.1"/>
</dbReference>
<feature type="site" description="Could be important to modulate the pK values of the two catalytic cysteine residues" evidence="8">
    <location>
        <position position="254"/>
    </location>
</feature>
<dbReference type="PROSITE" id="PS01326">
    <property type="entry name" value="DAP_EPIMERASE"/>
    <property type="match status" value="1"/>
</dbReference>
<comment type="subcellular location">
    <subcellularLocation>
        <location evidence="8">Cytoplasm</location>
    </subcellularLocation>
</comment>
<dbReference type="GO" id="GO:0008837">
    <property type="term" value="F:diaminopimelate epimerase activity"/>
    <property type="evidence" value="ECO:0007669"/>
    <property type="project" value="UniProtKB-UniRule"/>
</dbReference>
<dbReference type="PATRIC" id="fig|1684.5.peg.490"/>
<keyword evidence="8" id="KW-0963">Cytoplasm</keyword>
<dbReference type="EC" id="5.1.1.7" evidence="3 8"/>
<organism evidence="10 11">
    <name type="scientific">Bifidobacterium mellis</name>
    <dbReference type="NCBI Taxonomy" id="1293823"/>
    <lineage>
        <taxon>Bacteria</taxon>
        <taxon>Bacillati</taxon>
        <taxon>Actinomycetota</taxon>
        <taxon>Actinomycetes</taxon>
        <taxon>Bifidobacteriales</taxon>
        <taxon>Bifidobacteriaceae</taxon>
        <taxon>Bifidobacterium</taxon>
    </lineage>
</organism>
<gene>
    <name evidence="8" type="primary">dapF</name>
    <name evidence="10" type="ORF">JF70_04650</name>
</gene>
<dbReference type="Gene3D" id="3.10.310.10">
    <property type="entry name" value="Diaminopimelate Epimerase, Chain A, domain 1"/>
    <property type="match status" value="2"/>
</dbReference>
<name>A0A0F4KYF5_9BIFI</name>
<dbReference type="SUPFAM" id="SSF54506">
    <property type="entry name" value="Diaminopimelate epimerase-like"/>
    <property type="match status" value="2"/>
</dbReference>
<feature type="active site" description="Proton acceptor" evidence="8">
    <location>
        <position position="263"/>
    </location>
</feature>
<feature type="binding site" evidence="8">
    <location>
        <position position="82"/>
    </location>
    <ligand>
        <name>substrate</name>
    </ligand>
</feature>
<evidence type="ECO:0000256" key="2">
    <source>
        <dbReference type="ARBA" id="ARBA00010219"/>
    </source>
</evidence>
<feature type="binding site" evidence="8">
    <location>
        <begin position="264"/>
        <end position="265"/>
    </location>
    <ligand>
        <name>substrate</name>
    </ligand>
</feature>
<dbReference type="EMBL" id="JWMF01000004">
    <property type="protein sequence ID" value="KJY51652.1"/>
    <property type="molecule type" value="Genomic_DNA"/>
</dbReference>
<dbReference type="Pfam" id="PF01678">
    <property type="entry name" value="DAP_epimerase"/>
    <property type="match status" value="2"/>
</dbReference>
<keyword evidence="6 8" id="KW-0413">Isomerase</keyword>
<evidence type="ECO:0000256" key="4">
    <source>
        <dbReference type="ARBA" id="ARBA00022605"/>
    </source>
</evidence>
<accession>A0A0F4KYF5</accession>
<dbReference type="GO" id="GO:0005829">
    <property type="term" value="C:cytosol"/>
    <property type="evidence" value="ECO:0007669"/>
    <property type="project" value="TreeGrafter"/>
</dbReference>
<feature type="binding site" evidence="8">
    <location>
        <position position="176"/>
    </location>
    <ligand>
        <name>substrate</name>
    </ligand>
</feature>
<evidence type="ECO:0000256" key="7">
    <source>
        <dbReference type="ARBA" id="ARBA00051712"/>
    </source>
</evidence>
<evidence type="ECO:0000256" key="8">
    <source>
        <dbReference type="HAMAP-Rule" id="MF_00197"/>
    </source>
</evidence>
<protein>
    <recommendedName>
        <fullName evidence="3 8">Diaminopimelate epimerase</fullName>
        <shortName evidence="8">DAP epimerase</shortName>
        <ecNumber evidence="3 8">5.1.1.7</ecNumber>
    </recommendedName>
    <alternativeName>
        <fullName evidence="8">PLP-independent amino acid racemase</fullName>
    </alternativeName>
</protein>
<evidence type="ECO:0000256" key="3">
    <source>
        <dbReference type="ARBA" id="ARBA00013080"/>
    </source>
</evidence>
<feature type="binding site" evidence="8">
    <location>
        <position position="15"/>
    </location>
    <ligand>
        <name>substrate</name>
    </ligand>
</feature>
<dbReference type="InterPro" id="IPR001653">
    <property type="entry name" value="DAP_epimerase_DapF"/>
</dbReference>
<reference evidence="10 11" key="1">
    <citation type="submission" date="2014-12" db="EMBL/GenBank/DDBJ databases">
        <title>Comparative genomics of the lactic acid bacteria isolated from the honey bee gut.</title>
        <authorList>
            <person name="Ellegaard K.M."/>
            <person name="Tamarit D."/>
            <person name="Javelind E."/>
            <person name="Olofsson T."/>
            <person name="Andersson S.G."/>
            <person name="Vasquez A."/>
        </authorList>
    </citation>
    <scope>NUCLEOTIDE SEQUENCE [LARGE SCALE GENOMIC DNA]</scope>
    <source>
        <strain evidence="10 11">Bin7</strain>
    </source>
</reference>
<dbReference type="GO" id="GO:0009089">
    <property type="term" value="P:lysine biosynthetic process via diaminopimelate"/>
    <property type="evidence" value="ECO:0007669"/>
    <property type="project" value="UniProtKB-UniRule"/>
</dbReference>
<dbReference type="AlphaFoldDB" id="A0A0F4KYF5"/>
<feature type="binding site" evidence="8">
    <location>
        <position position="230"/>
    </location>
    <ligand>
        <name>substrate</name>
    </ligand>
</feature>
<feature type="binding site" evidence="8">
    <location>
        <begin position="92"/>
        <end position="93"/>
    </location>
    <ligand>
        <name>substrate</name>
    </ligand>
</feature>
<comment type="function">
    <text evidence="8">Catalyzes the stereoinversion of LL-2,6-diaminopimelate (L,L-DAP) to meso-diaminopimelate (meso-DAP), a precursor of L-lysine and an essential component of the bacterial peptidoglycan.</text>
</comment>
<dbReference type="Proteomes" id="UP000033567">
    <property type="component" value="Unassembled WGS sequence"/>
</dbReference>
<comment type="catalytic activity">
    <reaction evidence="7 8">
        <text>(2S,6S)-2,6-diaminopimelate = meso-2,6-diaminopimelate</text>
        <dbReference type="Rhea" id="RHEA:15393"/>
        <dbReference type="ChEBI" id="CHEBI:57609"/>
        <dbReference type="ChEBI" id="CHEBI:57791"/>
        <dbReference type="EC" id="5.1.1.7"/>
    </reaction>
</comment>
<sequence>MSIPRTVYKMQATGNDFVVYADPRGDLEPTADQVRWLCDRHFGIGADGVIRLTHPADVSDLSQEQVDACDRFGCQWFMDYRNADGSLAQMCGNGTRAVTLFAQKQGLTPTMEGSSFLLGTRAGVKRIVSRSPMQCKGEHVFKVKVGSWRMGPVGDQLVDGGALSGSAPGTMVDMGNPHAVVLASATAESEAGGLPENVTDLLNRADLPDLGDLNLSVPPQVSPGLDEGQNVEFLRLDSLHAEHGSGRATMRVYERGVGETLSCGTGLCASGVLLRALTGVDHWTIQVGGGRLKVDVDPQDVWLTGPSRMVARLTLEHVPGC</sequence>
<comment type="pathway">
    <text evidence="1 8">Amino-acid biosynthesis; L-lysine biosynthesis via DAP pathway; DL-2,6-diaminopimelate from LL-2,6-diaminopimelate: step 1/1.</text>
</comment>
<evidence type="ECO:0000256" key="5">
    <source>
        <dbReference type="ARBA" id="ARBA00023154"/>
    </source>
</evidence>
<feature type="site" description="Could be important to modulate the pK values of the two catalytic cysteine residues" evidence="8">
    <location>
        <position position="178"/>
    </location>
</feature>
<evidence type="ECO:0000256" key="9">
    <source>
        <dbReference type="PROSITE-ProRule" id="PRU10125"/>
    </source>
</evidence>
<feature type="active site" evidence="9">
    <location>
        <position position="91"/>
    </location>
</feature>
<evidence type="ECO:0000256" key="1">
    <source>
        <dbReference type="ARBA" id="ARBA00005196"/>
    </source>
</evidence>
<keyword evidence="4 8" id="KW-0028">Amino-acid biosynthesis</keyword>
<comment type="subunit">
    <text evidence="8">Homodimer.</text>
</comment>
<evidence type="ECO:0000313" key="11">
    <source>
        <dbReference type="Proteomes" id="UP000033567"/>
    </source>
</evidence>
<dbReference type="UniPathway" id="UPA00034">
    <property type="reaction ID" value="UER00025"/>
</dbReference>